<evidence type="ECO:0000256" key="1">
    <source>
        <dbReference type="SAM" id="SignalP"/>
    </source>
</evidence>
<keyword evidence="1" id="KW-0732">Signal</keyword>
<dbReference type="EMBL" id="BAABGR010000038">
    <property type="protein sequence ID" value="GAA4520635.1"/>
    <property type="molecule type" value="Genomic_DNA"/>
</dbReference>
<organism evidence="2 3">
    <name type="scientific">Sphingobacterium thermophilum</name>
    <dbReference type="NCBI Taxonomy" id="768534"/>
    <lineage>
        <taxon>Bacteria</taxon>
        <taxon>Pseudomonadati</taxon>
        <taxon>Bacteroidota</taxon>
        <taxon>Sphingobacteriia</taxon>
        <taxon>Sphingobacteriales</taxon>
        <taxon>Sphingobacteriaceae</taxon>
        <taxon>Sphingobacterium</taxon>
    </lineage>
</organism>
<evidence type="ECO:0000313" key="2">
    <source>
        <dbReference type="EMBL" id="GAA4520635.1"/>
    </source>
</evidence>
<evidence type="ECO:0000313" key="3">
    <source>
        <dbReference type="Proteomes" id="UP001500394"/>
    </source>
</evidence>
<keyword evidence="3" id="KW-1185">Reference proteome</keyword>
<sequence>MTQYIKYFLLTFSIFSATYCFAQNDTAKWNKKVEEKHLKNRQDSSTWDAELLRRDIEANKERVAKPIRYGAFPVPKYELLGKESFKGVGNGGNFSGIDVDGKKILYSYFLVNKNSFTQKFVGDKPNEVFFTIITLTDFIDTINYSHAGVQVISRNNPDYIGQGFFKTKSDEIDYTAFLTANRDEYAIVNMRLFNLKNGRIILIAPQKDGSLRSMQINPPILDDKELPNYIDKILKQEDIKHFFTDVNNI</sequence>
<name>A0ABP8R8B0_9SPHI</name>
<dbReference type="RefSeq" id="WP_345068983.1">
    <property type="nucleotide sequence ID" value="NZ_BAABGR010000038.1"/>
</dbReference>
<feature type="signal peptide" evidence="1">
    <location>
        <begin position="1"/>
        <end position="22"/>
    </location>
</feature>
<gene>
    <name evidence="2" type="ORF">GCM10023173_25150</name>
</gene>
<accession>A0ABP8R8B0</accession>
<reference evidence="3" key="1">
    <citation type="journal article" date="2019" name="Int. J. Syst. Evol. Microbiol.">
        <title>The Global Catalogue of Microorganisms (GCM) 10K type strain sequencing project: providing services to taxonomists for standard genome sequencing and annotation.</title>
        <authorList>
            <consortium name="The Broad Institute Genomics Platform"/>
            <consortium name="The Broad Institute Genome Sequencing Center for Infectious Disease"/>
            <person name="Wu L."/>
            <person name="Ma J."/>
        </authorList>
    </citation>
    <scope>NUCLEOTIDE SEQUENCE [LARGE SCALE GENOMIC DNA]</scope>
    <source>
        <strain evidence="3">JCM 17858</strain>
    </source>
</reference>
<feature type="chain" id="PRO_5047319728" evidence="1">
    <location>
        <begin position="23"/>
        <end position="249"/>
    </location>
</feature>
<comment type="caution">
    <text evidence="2">The sequence shown here is derived from an EMBL/GenBank/DDBJ whole genome shotgun (WGS) entry which is preliminary data.</text>
</comment>
<protein>
    <submittedName>
        <fullName evidence="2">Uncharacterized protein</fullName>
    </submittedName>
</protein>
<proteinExistence type="predicted"/>
<dbReference type="Proteomes" id="UP001500394">
    <property type="component" value="Unassembled WGS sequence"/>
</dbReference>